<dbReference type="EC" id="1.-.-.-" evidence="3"/>
<dbReference type="PANTHER" id="PTHR43244">
    <property type="match status" value="1"/>
</dbReference>
<dbReference type="InterPro" id="IPR011251">
    <property type="entry name" value="Luciferase-like_dom"/>
</dbReference>
<dbReference type="GO" id="GO:0016491">
    <property type="term" value="F:oxidoreductase activity"/>
    <property type="evidence" value="ECO:0007669"/>
    <property type="project" value="UniProtKB-KW"/>
</dbReference>
<dbReference type="Proteomes" id="UP001589810">
    <property type="component" value="Unassembled WGS sequence"/>
</dbReference>
<proteinExistence type="predicted"/>
<keyword evidence="4" id="KW-1185">Reference proteome</keyword>
<keyword evidence="1 3" id="KW-0560">Oxidoreductase</keyword>
<accession>A0ABV6NAH8</accession>
<evidence type="ECO:0000259" key="2">
    <source>
        <dbReference type="Pfam" id="PF00296"/>
    </source>
</evidence>
<dbReference type="EMBL" id="JBHLUD010000020">
    <property type="protein sequence ID" value="MFC0549001.1"/>
    <property type="molecule type" value="Genomic_DNA"/>
</dbReference>
<name>A0ABV6NAH8_9PSEU</name>
<dbReference type="PANTHER" id="PTHR43244:SF1">
    <property type="entry name" value="5,10-METHYLENETETRAHYDROMETHANOPTERIN REDUCTASE"/>
    <property type="match status" value="1"/>
</dbReference>
<dbReference type="Gene3D" id="3.20.20.30">
    <property type="entry name" value="Luciferase-like domain"/>
    <property type="match status" value="1"/>
</dbReference>
<evidence type="ECO:0000256" key="1">
    <source>
        <dbReference type="ARBA" id="ARBA00023002"/>
    </source>
</evidence>
<feature type="domain" description="Luciferase-like" evidence="2">
    <location>
        <begin position="13"/>
        <end position="308"/>
    </location>
</feature>
<evidence type="ECO:0000313" key="4">
    <source>
        <dbReference type="Proteomes" id="UP001589810"/>
    </source>
</evidence>
<evidence type="ECO:0000313" key="3">
    <source>
        <dbReference type="EMBL" id="MFC0549001.1"/>
    </source>
</evidence>
<sequence>MGIHVSVALPASAESTAHIVTAERLGYRCAYVYDTPFEGSDVWLALHEAAEATASIALGPAVLIPTLRHPLVNAAQTFSLHRKAPGRVVTAFGTGFSSRAAAGQPPVPWSYVEKYVRAHTSLLAGEAAEWDGAPIQLMPTSTQHETLPLKIPLLIAAVGPKGAEVARRLGADGIMSMFQPIPQQRDFSRAVVSAVGTVLDDGEELNSERVRLAAGPPWAGVFHFTYTAQGADAVRALPGGPAWLEVIERYPEAERHLHIHRGHMVEMNEADLAAWHAGGYVTLTSGTLTGPAEVVRQRVADLAAAGATEIMIEPSGPDIERELTAFIAAVCG</sequence>
<dbReference type="RefSeq" id="WP_273940410.1">
    <property type="nucleotide sequence ID" value="NZ_CP097263.1"/>
</dbReference>
<dbReference type="SUPFAM" id="SSF51679">
    <property type="entry name" value="Bacterial luciferase-like"/>
    <property type="match status" value="1"/>
</dbReference>
<dbReference type="InterPro" id="IPR036661">
    <property type="entry name" value="Luciferase-like_sf"/>
</dbReference>
<protein>
    <submittedName>
        <fullName evidence="3">LLM class flavin-dependent oxidoreductase</fullName>
        <ecNumber evidence="3">1.-.-.-</ecNumber>
    </submittedName>
</protein>
<dbReference type="InterPro" id="IPR050564">
    <property type="entry name" value="F420-G6PD/mer"/>
</dbReference>
<organism evidence="3 4">
    <name type="scientific">Kutzneria chonburiensis</name>
    <dbReference type="NCBI Taxonomy" id="1483604"/>
    <lineage>
        <taxon>Bacteria</taxon>
        <taxon>Bacillati</taxon>
        <taxon>Actinomycetota</taxon>
        <taxon>Actinomycetes</taxon>
        <taxon>Pseudonocardiales</taxon>
        <taxon>Pseudonocardiaceae</taxon>
        <taxon>Kutzneria</taxon>
    </lineage>
</organism>
<reference evidence="3 4" key="1">
    <citation type="submission" date="2024-09" db="EMBL/GenBank/DDBJ databases">
        <authorList>
            <person name="Sun Q."/>
            <person name="Mori K."/>
        </authorList>
    </citation>
    <scope>NUCLEOTIDE SEQUENCE [LARGE SCALE GENOMIC DNA]</scope>
    <source>
        <strain evidence="3 4">TBRC 1432</strain>
    </source>
</reference>
<dbReference type="Pfam" id="PF00296">
    <property type="entry name" value="Bac_luciferase"/>
    <property type="match status" value="1"/>
</dbReference>
<comment type="caution">
    <text evidence="3">The sequence shown here is derived from an EMBL/GenBank/DDBJ whole genome shotgun (WGS) entry which is preliminary data.</text>
</comment>
<gene>
    <name evidence="3" type="ORF">ACFFH7_46350</name>
</gene>